<dbReference type="Gene3D" id="1.10.8.10">
    <property type="entry name" value="DNA helicase RuvA subunit, C-terminal domain"/>
    <property type="match status" value="1"/>
</dbReference>
<evidence type="ECO:0000256" key="5">
    <source>
        <dbReference type="HAMAP-Rule" id="MF_02126"/>
    </source>
</evidence>
<feature type="binding site" evidence="5">
    <location>
        <begin position="183"/>
        <end position="186"/>
    </location>
    <ligand>
        <name>substrate</name>
    </ligand>
</feature>
<name>A0A177KNW4_9BACI</name>
<dbReference type="NCBIfam" id="TIGR03534">
    <property type="entry name" value="RF_mod_PrmC"/>
    <property type="match status" value="1"/>
</dbReference>
<dbReference type="InterPro" id="IPR007848">
    <property type="entry name" value="Small_mtfrase_dom"/>
</dbReference>
<dbReference type="InterPro" id="IPR050320">
    <property type="entry name" value="N5-glutamine_MTase"/>
</dbReference>
<comment type="caution">
    <text evidence="8">The sequence shown here is derived from an EMBL/GenBank/DDBJ whole genome shotgun (WGS) entry which is preliminary data.</text>
</comment>
<dbReference type="EMBL" id="LQWZ01000033">
    <property type="protein sequence ID" value="OAH54834.1"/>
    <property type="molecule type" value="Genomic_DNA"/>
</dbReference>
<dbReference type="InterPro" id="IPR004556">
    <property type="entry name" value="HemK-like"/>
</dbReference>
<dbReference type="GO" id="GO:0032259">
    <property type="term" value="P:methylation"/>
    <property type="evidence" value="ECO:0007669"/>
    <property type="project" value="UniProtKB-KW"/>
</dbReference>
<comment type="catalytic activity">
    <reaction evidence="4 5">
        <text>L-glutaminyl-[peptide chain release factor] + S-adenosyl-L-methionine = N(5)-methyl-L-glutaminyl-[peptide chain release factor] + S-adenosyl-L-homocysteine + H(+)</text>
        <dbReference type="Rhea" id="RHEA:42896"/>
        <dbReference type="Rhea" id="RHEA-COMP:10271"/>
        <dbReference type="Rhea" id="RHEA-COMP:10272"/>
        <dbReference type="ChEBI" id="CHEBI:15378"/>
        <dbReference type="ChEBI" id="CHEBI:30011"/>
        <dbReference type="ChEBI" id="CHEBI:57856"/>
        <dbReference type="ChEBI" id="CHEBI:59789"/>
        <dbReference type="ChEBI" id="CHEBI:61891"/>
        <dbReference type="EC" id="2.1.1.297"/>
    </reaction>
</comment>
<evidence type="ECO:0000256" key="4">
    <source>
        <dbReference type="ARBA" id="ARBA00048391"/>
    </source>
</evidence>
<sequence>MYEALNWASSYLTHHERDANAGEYIMKHILQVERSQMLARLHDVLSEEQTKEFERLVHLHAEGVPVQHMTGTEEFYGRIFSVNGDVLIPRPETEELVYYALEKIKDMKSPVIADIGTGSGAIAITMKCERPEANVYAIDLSKAALKIAENNANKLGVPIQYLHGDLLEPLIQRNIKVDLLLSNPPYIPNHERETLSAVVVDHEPHMALFGGEDGLDLYRKITRQLPFVLKVGGIAGVETGAGQTEAVAAIFQETFPDRDVKIMYDINGKDRMVFLHV</sequence>
<dbReference type="NCBIfam" id="TIGR00536">
    <property type="entry name" value="hemK_fam"/>
    <property type="match status" value="1"/>
</dbReference>
<feature type="domain" description="Methyltransferase small" evidence="6">
    <location>
        <begin position="102"/>
        <end position="191"/>
    </location>
</feature>
<dbReference type="PANTHER" id="PTHR18895:SF74">
    <property type="entry name" value="MTRF1L RELEASE FACTOR GLUTAMINE METHYLTRANSFERASE"/>
    <property type="match status" value="1"/>
</dbReference>
<dbReference type="Pfam" id="PF05175">
    <property type="entry name" value="MTS"/>
    <property type="match status" value="1"/>
</dbReference>
<dbReference type="InterPro" id="IPR002052">
    <property type="entry name" value="DNA_methylase_N6_adenine_CS"/>
</dbReference>
<dbReference type="OrthoDB" id="9800643at2"/>
<dbReference type="Pfam" id="PF17827">
    <property type="entry name" value="PrmC_N"/>
    <property type="match status" value="1"/>
</dbReference>
<evidence type="ECO:0000313" key="8">
    <source>
        <dbReference type="EMBL" id="OAH54834.1"/>
    </source>
</evidence>
<comment type="function">
    <text evidence="5">Methylates the class 1 translation termination release factors RF1/PrfA and RF2/PrfB on the glutamine residue of the universally conserved GGQ motif.</text>
</comment>
<dbReference type="Gene3D" id="3.40.50.150">
    <property type="entry name" value="Vaccinia Virus protein VP39"/>
    <property type="match status" value="1"/>
</dbReference>
<dbReference type="Proteomes" id="UP000077271">
    <property type="component" value="Unassembled WGS sequence"/>
</dbReference>
<accession>A0A177KNW4</accession>
<feature type="binding site" evidence="5">
    <location>
        <position position="139"/>
    </location>
    <ligand>
        <name>S-adenosyl-L-methionine</name>
        <dbReference type="ChEBI" id="CHEBI:59789"/>
    </ligand>
</feature>
<keyword evidence="2 5" id="KW-0808">Transferase</keyword>
<dbReference type="InterPro" id="IPR029063">
    <property type="entry name" value="SAM-dependent_MTases_sf"/>
</dbReference>
<organism evidence="8 9">
    <name type="scientific">Domibacillus aminovorans</name>
    <dbReference type="NCBI Taxonomy" id="29332"/>
    <lineage>
        <taxon>Bacteria</taxon>
        <taxon>Bacillati</taxon>
        <taxon>Bacillota</taxon>
        <taxon>Bacilli</taxon>
        <taxon>Bacillales</taxon>
        <taxon>Bacillaceae</taxon>
        <taxon>Domibacillus</taxon>
    </lineage>
</organism>
<dbReference type="EC" id="2.1.1.297" evidence="5"/>
<evidence type="ECO:0000313" key="9">
    <source>
        <dbReference type="Proteomes" id="UP000077271"/>
    </source>
</evidence>
<dbReference type="PROSITE" id="PS00092">
    <property type="entry name" value="N6_MTASE"/>
    <property type="match status" value="1"/>
</dbReference>
<proteinExistence type="inferred from homology"/>
<dbReference type="CDD" id="cd02440">
    <property type="entry name" value="AdoMet_MTases"/>
    <property type="match status" value="1"/>
</dbReference>
<evidence type="ECO:0000256" key="2">
    <source>
        <dbReference type="ARBA" id="ARBA00022679"/>
    </source>
</evidence>
<comment type="caution">
    <text evidence="5">Lacks conserved residue(s) required for the propagation of feature annotation.</text>
</comment>
<gene>
    <name evidence="5" type="primary">prmC</name>
    <name evidence="8" type="ORF">AWH48_07420</name>
</gene>
<evidence type="ECO:0000259" key="6">
    <source>
        <dbReference type="Pfam" id="PF05175"/>
    </source>
</evidence>
<dbReference type="AlphaFoldDB" id="A0A177KNW4"/>
<feature type="binding site" evidence="5">
    <location>
        <position position="183"/>
    </location>
    <ligand>
        <name>S-adenosyl-L-methionine</name>
        <dbReference type="ChEBI" id="CHEBI:59789"/>
    </ligand>
</feature>
<evidence type="ECO:0000256" key="1">
    <source>
        <dbReference type="ARBA" id="ARBA00022603"/>
    </source>
</evidence>
<dbReference type="GO" id="GO:0003676">
    <property type="term" value="F:nucleic acid binding"/>
    <property type="evidence" value="ECO:0007669"/>
    <property type="project" value="InterPro"/>
</dbReference>
<dbReference type="InterPro" id="IPR040758">
    <property type="entry name" value="PrmC_N"/>
</dbReference>
<dbReference type="HAMAP" id="MF_02126">
    <property type="entry name" value="RF_methyltr_PrmC"/>
    <property type="match status" value="1"/>
</dbReference>
<evidence type="ECO:0000259" key="7">
    <source>
        <dbReference type="Pfam" id="PF17827"/>
    </source>
</evidence>
<dbReference type="PANTHER" id="PTHR18895">
    <property type="entry name" value="HEMK METHYLTRANSFERASE"/>
    <property type="match status" value="1"/>
</dbReference>
<comment type="similarity">
    <text evidence="5">Belongs to the protein N5-glutamine methyltransferase family. PrmC subfamily.</text>
</comment>
<feature type="domain" description="Release factor glutamine methyltransferase N-terminal" evidence="7">
    <location>
        <begin position="3"/>
        <end position="71"/>
    </location>
</feature>
<dbReference type="GO" id="GO:0102559">
    <property type="term" value="F:peptide chain release factor N(5)-glutamine methyltransferase activity"/>
    <property type="evidence" value="ECO:0007669"/>
    <property type="project" value="UniProtKB-EC"/>
</dbReference>
<dbReference type="InterPro" id="IPR019874">
    <property type="entry name" value="RF_methyltr_PrmC"/>
</dbReference>
<reference evidence="8 9" key="1">
    <citation type="submission" date="2016-01" db="EMBL/GenBank/DDBJ databases">
        <title>Investigation of taxonomic status of Bacillus aminovorans.</title>
        <authorList>
            <person name="Verma A."/>
            <person name="Pal Y."/>
            <person name="Krishnamurthi S."/>
        </authorList>
    </citation>
    <scope>NUCLEOTIDE SEQUENCE [LARGE SCALE GENOMIC DNA]</scope>
    <source>
        <strain evidence="8 9">DSM 4337</strain>
    </source>
</reference>
<evidence type="ECO:0000256" key="3">
    <source>
        <dbReference type="ARBA" id="ARBA00022691"/>
    </source>
</evidence>
<dbReference type="SUPFAM" id="SSF53335">
    <property type="entry name" value="S-adenosyl-L-methionine-dependent methyltransferases"/>
    <property type="match status" value="1"/>
</dbReference>
<keyword evidence="1 5" id="KW-0489">Methyltransferase</keyword>
<keyword evidence="3 5" id="KW-0949">S-adenosyl-L-methionine</keyword>
<feature type="binding site" evidence="5">
    <location>
        <begin position="116"/>
        <end position="120"/>
    </location>
    <ligand>
        <name>S-adenosyl-L-methionine</name>
        <dbReference type="ChEBI" id="CHEBI:59789"/>
    </ligand>
</feature>
<protein>
    <recommendedName>
        <fullName evidence="5">Release factor glutamine methyltransferase</fullName>
        <shortName evidence="5">RF MTase</shortName>
        <ecNumber evidence="5">2.1.1.297</ecNumber>
    </recommendedName>
    <alternativeName>
        <fullName evidence="5">N5-glutamine methyltransferase PrmC</fullName>
    </alternativeName>
    <alternativeName>
        <fullName evidence="5">Protein-(glutamine-N5) MTase PrmC</fullName>
    </alternativeName>
    <alternativeName>
        <fullName evidence="5">Protein-glutamine N-methyltransferase PrmC</fullName>
    </alternativeName>
</protein>